<comment type="similarity">
    <text evidence="7">Belongs to the binding-protein-dependent transport system permease family.</text>
</comment>
<dbReference type="PROSITE" id="PS50928">
    <property type="entry name" value="ABC_TM1"/>
    <property type="match status" value="1"/>
</dbReference>
<dbReference type="Proteomes" id="UP000562124">
    <property type="component" value="Unassembled WGS sequence"/>
</dbReference>
<feature type="domain" description="ABC transmembrane type-1" evidence="9">
    <location>
        <begin position="102"/>
        <end position="315"/>
    </location>
</feature>
<evidence type="ECO:0000256" key="1">
    <source>
        <dbReference type="ARBA" id="ARBA00004651"/>
    </source>
</evidence>
<dbReference type="Pfam" id="PF00528">
    <property type="entry name" value="BPD_transp_1"/>
    <property type="match status" value="1"/>
</dbReference>
<evidence type="ECO:0000256" key="6">
    <source>
        <dbReference type="ARBA" id="ARBA00023136"/>
    </source>
</evidence>
<evidence type="ECO:0000259" key="9">
    <source>
        <dbReference type="PROSITE" id="PS50928"/>
    </source>
</evidence>
<keyword evidence="3" id="KW-1003">Cell membrane</keyword>
<dbReference type="InterPro" id="IPR035906">
    <property type="entry name" value="MetI-like_sf"/>
</dbReference>
<proteinExistence type="inferred from homology"/>
<dbReference type="SUPFAM" id="SSF161098">
    <property type="entry name" value="MetI-like"/>
    <property type="match status" value="1"/>
</dbReference>
<evidence type="ECO:0000256" key="8">
    <source>
        <dbReference type="SAM" id="MobiDB-lite"/>
    </source>
</evidence>
<feature type="region of interest" description="Disordered" evidence="8">
    <location>
        <begin position="1"/>
        <end position="35"/>
    </location>
</feature>
<keyword evidence="5 7" id="KW-1133">Transmembrane helix</keyword>
<dbReference type="EMBL" id="JABCJJ010000037">
    <property type="protein sequence ID" value="NMR21483.1"/>
    <property type="molecule type" value="Genomic_DNA"/>
</dbReference>
<feature type="transmembrane region" description="Helical" evidence="7">
    <location>
        <begin position="102"/>
        <end position="124"/>
    </location>
</feature>
<keyword evidence="6 7" id="KW-0472">Membrane</keyword>
<feature type="transmembrane region" description="Helical" evidence="7">
    <location>
        <begin position="234"/>
        <end position="256"/>
    </location>
</feature>
<evidence type="ECO:0000313" key="10">
    <source>
        <dbReference type="EMBL" id="NMR21483.1"/>
    </source>
</evidence>
<evidence type="ECO:0000256" key="4">
    <source>
        <dbReference type="ARBA" id="ARBA00022692"/>
    </source>
</evidence>
<dbReference type="PANTHER" id="PTHR43005">
    <property type="entry name" value="BLR7065 PROTEIN"/>
    <property type="match status" value="1"/>
</dbReference>
<keyword evidence="11" id="KW-1185">Reference proteome</keyword>
<protein>
    <submittedName>
        <fullName evidence="10">Sugar ABC transporter permease</fullName>
    </submittedName>
</protein>
<evidence type="ECO:0000256" key="5">
    <source>
        <dbReference type="ARBA" id="ARBA00022989"/>
    </source>
</evidence>
<name>A0A7Y0QIQ3_CELFI</name>
<evidence type="ECO:0000256" key="7">
    <source>
        <dbReference type="RuleBase" id="RU363032"/>
    </source>
</evidence>
<gene>
    <name evidence="10" type="ORF">HIR71_14875</name>
</gene>
<evidence type="ECO:0000256" key="2">
    <source>
        <dbReference type="ARBA" id="ARBA00022448"/>
    </source>
</evidence>
<dbReference type="InterPro" id="IPR000515">
    <property type="entry name" value="MetI-like"/>
</dbReference>
<feature type="transmembrane region" description="Helical" evidence="7">
    <location>
        <begin position="294"/>
        <end position="316"/>
    </location>
</feature>
<sequence>MSTMTSLPGGRETAPGEGGRRTRDHARRSNTASPRRRGFGQGLPWLLMVPALVVLLLMTIFPAAYLLWASLHGGTLLGGNGQFVGLQNYVDVLTSVDRLKGFALILVFVVVAVSIQTALGLALAVPLSAQTRSSNIATTIALVPFAVTPVVSALVFRELFNPNYGWVGYFMGLVGLPDDIAWLSSTPLAWVLLIGIDVWQWTPFVALILMAGLKSVPQEPVEAAAIDGASGWQIFRYVKLPMILPFMAIAVVLRTIQAFKTFDSFKVLTNGGPGTSTEIINLEIYRVALQSFRIGAASAIAIVFLILLLTLVPLLLRAVGRGTDEEGV</sequence>
<dbReference type="CDD" id="cd06261">
    <property type="entry name" value="TM_PBP2"/>
    <property type="match status" value="1"/>
</dbReference>
<evidence type="ECO:0000313" key="11">
    <source>
        <dbReference type="Proteomes" id="UP000562124"/>
    </source>
</evidence>
<reference evidence="10 11" key="1">
    <citation type="submission" date="2020-04" db="EMBL/GenBank/DDBJ databases">
        <title>Sequencing and Assembly of C. fimi.</title>
        <authorList>
            <person name="Ramsey A.R."/>
        </authorList>
    </citation>
    <scope>NUCLEOTIDE SEQUENCE [LARGE SCALE GENOMIC DNA]</scope>
    <source>
        <strain evidence="10 11">SB</strain>
    </source>
</reference>
<feature type="transmembrane region" description="Helical" evidence="7">
    <location>
        <begin position="45"/>
        <end position="68"/>
    </location>
</feature>
<comment type="subcellular location">
    <subcellularLocation>
        <location evidence="1 7">Cell membrane</location>
        <topology evidence="1 7">Multi-pass membrane protein</topology>
    </subcellularLocation>
</comment>
<organism evidence="10 11">
    <name type="scientific">Cellulomonas fimi</name>
    <dbReference type="NCBI Taxonomy" id="1708"/>
    <lineage>
        <taxon>Bacteria</taxon>
        <taxon>Bacillati</taxon>
        <taxon>Actinomycetota</taxon>
        <taxon>Actinomycetes</taxon>
        <taxon>Micrococcales</taxon>
        <taxon>Cellulomonadaceae</taxon>
        <taxon>Cellulomonas</taxon>
    </lineage>
</organism>
<dbReference type="GO" id="GO:0005886">
    <property type="term" value="C:plasma membrane"/>
    <property type="evidence" value="ECO:0007669"/>
    <property type="project" value="UniProtKB-SubCell"/>
</dbReference>
<dbReference type="Gene3D" id="1.10.3720.10">
    <property type="entry name" value="MetI-like"/>
    <property type="match status" value="1"/>
</dbReference>
<evidence type="ECO:0000256" key="3">
    <source>
        <dbReference type="ARBA" id="ARBA00022475"/>
    </source>
</evidence>
<dbReference type="PANTHER" id="PTHR43005:SF1">
    <property type="entry name" value="SPERMIDINE_PUTRESCINE TRANSPORT SYSTEM PERMEASE PROTEIN"/>
    <property type="match status" value="1"/>
</dbReference>
<keyword evidence="4 7" id="KW-0812">Transmembrane</keyword>
<accession>A0A7Y0QIQ3</accession>
<comment type="caution">
    <text evidence="10">The sequence shown here is derived from an EMBL/GenBank/DDBJ whole genome shotgun (WGS) entry which is preliminary data.</text>
</comment>
<feature type="compositionally biased region" description="Basic residues" evidence="8">
    <location>
        <begin position="22"/>
        <end position="35"/>
    </location>
</feature>
<keyword evidence="2 7" id="KW-0813">Transport</keyword>
<dbReference type="GO" id="GO:0055085">
    <property type="term" value="P:transmembrane transport"/>
    <property type="evidence" value="ECO:0007669"/>
    <property type="project" value="InterPro"/>
</dbReference>
<dbReference type="AlphaFoldDB" id="A0A7Y0QIQ3"/>
<feature type="transmembrane region" description="Helical" evidence="7">
    <location>
        <begin position="136"/>
        <end position="156"/>
    </location>
</feature>
<feature type="transmembrane region" description="Helical" evidence="7">
    <location>
        <begin position="188"/>
        <end position="213"/>
    </location>
</feature>